<dbReference type="PANTHER" id="PTHR12465:SF0">
    <property type="entry name" value="MEDIATOR OF RNA POLYMERASE II TRANSCRIPTION SUBUNIT 20"/>
    <property type="match status" value="1"/>
</dbReference>
<sequence length="201" mass="22765">MGVTMVLSYPIPENKSSQQVLESLYKLVDILNAKRCGTYKVDCETFTSAPHVQPAKILQTFHDTERPLTTFALIENGQQHLVADSTNFDIILQTYFNQLYTCRKPLKIECTGIKFELCEADFVIRIGQVLQDNSSILRGITIEIEYTPCLVPSNCWDIIGQVAQNFLPPSQIPPVPACDICRPVDTMKQYQQTFNAMRKQA</sequence>
<proteinExistence type="inferred from homology"/>
<keyword evidence="4 6" id="KW-0539">Nucleus</keyword>
<evidence type="ECO:0000313" key="7">
    <source>
        <dbReference type="EMBL" id="MDE45860.1"/>
    </source>
</evidence>
<evidence type="ECO:0000256" key="1">
    <source>
        <dbReference type="ARBA" id="ARBA00004123"/>
    </source>
</evidence>
<evidence type="ECO:0000256" key="6">
    <source>
        <dbReference type="RuleBase" id="RU364152"/>
    </source>
</evidence>
<gene>
    <name evidence="6 7" type="primary">MED20</name>
    <name evidence="7" type="ORF">g.20128</name>
</gene>
<keyword evidence="6" id="KW-0804">Transcription</keyword>
<comment type="subcellular location">
    <subcellularLocation>
        <location evidence="1 6">Nucleus</location>
    </subcellularLocation>
</comment>
<keyword evidence="6" id="KW-0805">Transcription regulation</keyword>
<comment type="similarity">
    <text evidence="2 6">Belongs to the Mediator complex subunit 20 family.</text>
</comment>
<protein>
    <recommendedName>
        <fullName evidence="3 6">Mediator of RNA polymerase II transcription subunit 20</fullName>
    </recommendedName>
    <alternativeName>
        <fullName evidence="5 6">Mediator complex subunit 20</fullName>
    </alternativeName>
</protein>
<dbReference type="Pfam" id="PF08612">
    <property type="entry name" value="Med20"/>
    <property type="match status" value="1"/>
</dbReference>
<dbReference type="EMBL" id="GGYP01001089">
    <property type="protein sequence ID" value="MDE45860.1"/>
    <property type="molecule type" value="Transcribed_RNA"/>
</dbReference>
<evidence type="ECO:0000256" key="2">
    <source>
        <dbReference type="ARBA" id="ARBA00010743"/>
    </source>
</evidence>
<dbReference type="GO" id="GO:0016592">
    <property type="term" value="C:mediator complex"/>
    <property type="evidence" value="ECO:0007669"/>
    <property type="project" value="InterPro"/>
</dbReference>
<evidence type="ECO:0000256" key="3">
    <source>
        <dbReference type="ARBA" id="ARBA00019690"/>
    </source>
</evidence>
<comment type="subunit">
    <text evidence="6">Component of the Mediator complex.</text>
</comment>
<organism evidence="7">
    <name type="scientific">Aceria tosichella</name>
    <name type="common">wheat curl mite</name>
    <dbReference type="NCBI Taxonomy" id="561515"/>
    <lineage>
        <taxon>Eukaryota</taxon>
        <taxon>Metazoa</taxon>
        <taxon>Ecdysozoa</taxon>
        <taxon>Arthropoda</taxon>
        <taxon>Chelicerata</taxon>
        <taxon>Arachnida</taxon>
        <taxon>Acari</taxon>
        <taxon>Acariformes</taxon>
        <taxon>Trombidiformes</taxon>
        <taxon>Prostigmata</taxon>
        <taxon>Eupodina</taxon>
        <taxon>Eriophyoidea</taxon>
        <taxon>Eriophyidae</taxon>
        <taxon>Eriophyinae</taxon>
        <taxon>Aceriini</taxon>
        <taxon>Aceria</taxon>
    </lineage>
</organism>
<reference evidence="7" key="1">
    <citation type="submission" date="2018-10" db="EMBL/GenBank/DDBJ databases">
        <title>Transcriptome assembly of Aceria tosichella (Wheat curl mite) Type 2.</title>
        <authorList>
            <person name="Scully E.D."/>
            <person name="Geib S.M."/>
            <person name="Palmer N.A."/>
            <person name="Gupta A.K."/>
            <person name="Sarath G."/>
            <person name="Tatineni S."/>
        </authorList>
    </citation>
    <scope>NUCLEOTIDE SEQUENCE</scope>
    <source>
        <strain evidence="7">LincolnNE</strain>
    </source>
</reference>
<dbReference type="InterPro" id="IPR013921">
    <property type="entry name" value="Mediator_Med20"/>
</dbReference>
<evidence type="ECO:0000256" key="5">
    <source>
        <dbReference type="ARBA" id="ARBA00031954"/>
    </source>
</evidence>
<name>A0A6G1S7E9_9ACAR</name>
<dbReference type="AlphaFoldDB" id="A0A6G1S7E9"/>
<comment type="function">
    <text evidence="6">Component of the Mediator complex, a coactivator involved in the regulated transcription of nearly all RNA polymerase II-dependent genes. Mediator functions as a bridge to convey information from gene-specific regulatory proteins to the basal RNA polymerase II transcription machinery. Mediator is recruited to promoters by direct interactions with regulatory proteins and serves as a scaffold for the assembly of a functional preinitiation complex with RNA polymerase II and the general transcription factors.</text>
</comment>
<dbReference type="PANTHER" id="PTHR12465">
    <property type="entry name" value="UBIQUITIN SPECIFIC PROTEASE HOMOLOG 49"/>
    <property type="match status" value="1"/>
</dbReference>
<evidence type="ECO:0000256" key="4">
    <source>
        <dbReference type="ARBA" id="ARBA00023242"/>
    </source>
</evidence>
<keyword evidence="6" id="KW-0010">Activator</keyword>
<dbReference type="GO" id="GO:0006357">
    <property type="term" value="P:regulation of transcription by RNA polymerase II"/>
    <property type="evidence" value="ECO:0007669"/>
    <property type="project" value="InterPro"/>
</dbReference>
<dbReference type="GO" id="GO:0003713">
    <property type="term" value="F:transcription coactivator activity"/>
    <property type="evidence" value="ECO:0007669"/>
    <property type="project" value="TreeGrafter"/>
</dbReference>
<accession>A0A6G1S7E9</accession>